<reference evidence="3" key="1">
    <citation type="submission" date="2025-08" db="UniProtKB">
        <authorList>
            <consortium name="RefSeq"/>
        </authorList>
    </citation>
    <scope>IDENTIFICATION</scope>
    <source>
        <tissue evidence="3">Whole organism</tissue>
    </source>
</reference>
<keyword evidence="1" id="KW-0732">Signal</keyword>
<feature type="signal peptide" evidence="1">
    <location>
        <begin position="1"/>
        <end position="24"/>
    </location>
</feature>
<feature type="chain" id="PRO_5027024829" evidence="1">
    <location>
        <begin position="25"/>
        <end position="206"/>
    </location>
</feature>
<dbReference type="KEGG" id="foc:113204072"/>
<dbReference type="OrthoDB" id="6609212at2759"/>
<protein>
    <submittedName>
        <fullName evidence="3">Uncharacterized protein LOC113204072</fullName>
    </submittedName>
</protein>
<name>A0A6J1S2L4_FRAOC</name>
<evidence type="ECO:0000313" key="3">
    <source>
        <dbReference type="RefSeq" id="XP_026274858.1"/>
    </source>
</evidence>
<dbReference type="AlphaFoldDB" id="A0A6J1S2L4"/>
<organism evidence="2 3">
    <name type="scientific">Frankliniella occidentalis</name>
    <name type="common">Western flower thrips</name>
    <name type="synonym">Euthrips occidentalis</name>
    <dbReference type="NCBI Taxonomy" id="133901"/>
    <lineage>
        <taxon>Eukaryota</taxon>
        <taxon>Metazoa</taxon>
        <taxon>Ecdysozoa</taxon>
        <taxon>Arthropoda</taxon>
        <taxon>Hexapoda</taxon>
        <taxon>Insecta</taxon>
        <taxon>Pterygota</taxon>
        <taxon>Neoptera</taxon>
        <taxon>Paraneoptera</taxon>
        <taxon>Thysanoptera</taxon>
        <taxon>Terebrantia</taxon>
        <taxon>Thripoidea</taxon>
        <taxon>Thripidae</taxon>
        <taxon>Frankliniella</taxon>
    </lineage>
</organism>
<evidence type="ECO:0000313" key="2">
    <source>
        <dbReference type="Proteomes" id="UP000504606"/>
    </source>
</evidence>
<dbReference type="Proteomes" id="UP000504606">
    <property type="component" value="Unplaced"/>
</dbReference>
<sequence length="206" mass="23654">MTHLGVVCMALLLLLLLVEYRTTSTAIAASHFINNLAGPFRLVIDHFEACPVSTGDAGPLYKDIYWRAYHGRKNTDLPYYWINVTTLFTFDDSYNLDMNWASWSSRGGWKENAYVMRPGPFCKVVSSHDPDFWRRLMIATFDDPNRDCPFAPGYYEIKNISSEFSSFKKVPVFFYGTWRISTRLVKESTQNAVACLLIFVKTVPKS</sequence>
<evidence type="ECO:0000256" key="1">
    <source>
        <dbReference type="SAM" id="SignalP"/>
    </source>
</evidence>
<dbReference type="RefSeq" id="XP_026274858.1">
    <property type="nucleotide sequence ID" value="XM_026419073.2"/>
</dbReference>
<accession>A0A6J1S2L4</accession>
<gene>
    <name evidence="3" type="primary">LOC113204072</name>
</gene>
<proteinExistence type="predicted"/>
<keyword evidence="2" id="KW-1185">Reference proteome</keyword>
<dbReference type="GeneID" id="113204072"/>